<dbReference type="GO" id="GO:0008299">
    <property type="term" value="P:isoprenoid biosynthetic process"/>
    <property type="evidence" value="ECO:0007669"/>
    <property type="project" value="InterPro"/>
</dbReference>
<sequence length="378" mass="39852">MISADRVESLDAPADIAAEAAAGIEGFLRAKAAEFAAISPDTAEIGDSLIAYTRGGKRIRPVLLWWGFQLAAGSELTPGSQARTGLAEAAASLELLHAAALIHDDVIDHSDTRRGAPALHRQFESLHASLGYEGDGEAFGVSAAIVIGDICLALSEELFESAQDRLGASVPAQRLRQQMRRDVMVGQFLDVRAEVIPLDDARIGERAWEVLSFKSAKYSVEQPLLLGAALGGADDAQLAALSRFGLPLGQAFQLRDDVLGVVGDPSATGKPAGDDIREGKRTVLIAESLARMDREQADLLASRLGDPTLSAETVAETVAMLRTVGGLDAVEEIIADRHAAALSELSAWSGGNGAAFDLGEGARSRLTSFADALSYRQR</sequence>
<dbReference type="CDD" id="cd00685">
    <property type="entry name" value="Trans_IPPS_HT"/>
    <property type="match status" value="1"/>
</dbReference>
<dbReference type="PROSITE" id="PS00444">
    <property type="entry name" value="POLYPRENYL_SYNTHASE_2"/>
    <property type="match status" value="1"/>
</dbReference>
<dbReference type="Gene3D" id="1.10.600.10">
    <property type="entry name" value="Farnesyl Diphosphate Synthase"/>
    <property type="match status" value="1"/>
</dbReference>
<protein>
    <submittedName>
        <fullName evidence="7">Polyprenyl synthetase</fullName>
    </submittedName>
</protein>
<reference evidence="7 8" key="1">
    <citation type="submission" date="2017-04" db="EMBL/GenBank/DDBJ databases">
        <title>Kefir bacterial isolates.</title>
        <authorList>
            <person name="Kim Y."/>
            <person name="Blasche S."/>
            <person name="Patil K.R."/>
        </authorList>
    </citation>
    <scope>NUCLEOTIDE SEQUENCE [LARGE SCALE GENOMIC DNA]</scope>
    <source>
        <strain evidence="7 8">OG2</strain>
    </source>
</reference>
<dbReference type="GO" id="GO:0046872">
    <property type="term" value="F:metal ion binding"/>
    <property type="evidence" value="ECO:0007669"/>
    <property type="project" value="UniProtKB-KW"/>
</dbReference>
<evidence type="ECO:0000256" key="2">
    <source>
        <dbReference type="ARBA" id="ARBA00006706"/>
    </source>
</evidence>
<name>A0A269Z9N1_9MICO</name>
<comment type="similarity">
    <text evidence="2 6">Belongs to the FPP/GGPP synthase family.</text>
</comment>
<organism evidence="7 8">
    <name type="scientific">Brevibacterium casei</name>
    <dbReference type="NCBI Taxonomy" id="33889"/>
    <lineage>
        <taxon>Bacteria</taxon>
        <taxon>Bacillati</taxon>
        <taxon>Actinomycetota</taxon>
        <taxon>Actinomycetes</taxon>
        <taxon>Micrococcales</taxon>
        <taxon>Brevibacteriaceae</taxon>
        <taxon>Brevibacterium</taxon>
    </lineage>
</organism>
<dbReference type="AlphaFoldDB" id="A0A269Z9N1"/>
<dbReference type="PROSITE" id="PS00723">
    <property type="entry name" value="POLYPRENYL_SYNTHASE_1"/>
    <property type="match status" value="1"/>
</dbReference>
<evidence type="ECO:0000313" key="7">
    <source>
        <dbReference type="EMBL" id="PAK94250.1"/>
    </source>
</evidence>
<dbReference type="GO" id="GO:0004659">
    <property type="term" value="F:prenyltransferase activity"/>
    <property type="evidence" value="ECO:0007669"/>
    <property type="project" value="InterPro"/>
</dbReference>
<dbReference type="SUPFAM" id="SSF48576">
    <property type="entry name" value="Terpenoid synthases"/>
    <property type="match status" value="1"/>
</dbReference>
<evidence type="ECO:0000256" key="4">
    <source>
        <dbReference type="ARBA" id="ARBA00022723"/>
    </source>
</evidence>
<dbReference type="Proteomes" id="UP000216867">
    <property type="component" value="Unassembled WGS sequence"/>
</dbReference>
<dbReference type="InterPro" id="IPR033749">
    <property type="entry name" value="Polyprenyl_synt_CS"/>
</dbReference>
<comment type="cofactor">
    <cofactor evidence="1">
        <name>Mg(2+)</name>
        <dbReference type="ChEBI" id="CHEBI:18420"/>
    </cofactor>
</comment>
<evidence type="ECO:0000313" key="8">
    <source>
        <dbReference type="Proteomes" id="UP000216867"/>
    </source>
</evidence>
<dbReference type="EMBL" id="NCWY01000013">
    <property type="protein sequence ID" value="PAK94250.1"/>
    <property type="molecule type" value="Genomic_DNA"/>
</dbReference>
<dbReference type="Pfam" id="PF00348">
    <property type="entry name" value="polyprenyl_synt"/>
    <property type="match status" value="1"/>
</dbReference>
<dbReference type="PANTHER" id="PTHR12001:SF85">
    <property type="entry name" value="SHORT CHAIN ISOPRENYL DIPHOSPHATE SYNTHASE"/>
    <property type="match status" value="1"/>
</dbReference>
<evidence type="ECO:0000256" key="1">
    <source>
        <dbReference type="ARBA" id="ARBA00001946"/>
    </source>
</evidence>
<dbReference type="SFLD" id="SFLDS00005">
    <property type="entry name" value="Isoprenoid_Synthase_Type_I"/>
    <property type="match status" value="1"/>
</dbReference>
<dbReference type="InterPro" id="IPR000092">
    <property type="entry name" value="Polyprenyl_synt"/>
</dbReference>
<dbReference type="PANTHER" id="PTHR12001">
    <property type="entry name" value="GERANYLGERANYL PYROPHOSPHATE SYNTHASE"/>
    <property type="match status" value="1"/>
</dbReference>
<proteinExistence type="inferred from homology"/>
<comment type="caution">
    <text evidence="7">The sequence shown here is derived from an EMBL/GenBank/DDBJ whole genome shotgun (WGS) entry which is preliminary data.</text>
</comment>
<dbReference type="RefSeq" id="WP_095376575.1">
    <property type="nucleotide sequence ID" value="NZ_CBDRLP010000011.1"/>
</dbReference>
<gene>
    <name evidence="7" type="ORF">B8X04_13935</name>
</gene>
<accession>A0A269Z9N1</accession>
<evidence type="ECO:0000256" key="5">
    <source>
        <dbReference type="ARBA" id="ARBA00022842"/>
    </source>
</evidence>
<keyword evidence="5" id="KW-0460">Magnesium</keyword>
<keyword evidence="3 6" id="KW-0808">Transferase</keyword>
<keyword evidence="4" id="KW-0479">Metal-binding</keyword>
<evidence type="ECO:0000256" key="3">
    <source>
        <dbReference type="ARBA" id="ARBA00022679"/>
    </source>
</evidence>
<evidence type="ECO:0000256" key="6">
    <source>
        <dbReference type="RuleBase" id="RU004466"/>
    </source>
</evidence>
<dbReference type="InterPro" id="IPR008949">
    <property type="entry name" value="Isoprenoid_synthase_dom_sf"/>
</dbReference>